<evidence type="ECO:0000313" key="2">
    <source>
        <dbReference type="Proteomes" id="UP000887013"/>
    </source>
</evidence>
<proteinExistence type="predicted"/>
<sequence length="110" mass="12204">MSNEPSVFDRMNIVLSQQMCHFFSDLLKTMDFPEPLCHRCVVSMSILVKSAPLGPTTVKSKELIRGFVVRASSDCNKVPGAAAISLSTMCFHLGIMSNPLETTYFNKVMQ</sequence>
<dbReference type="Proteomes" id="UP000887013">
    <property type="component" value="Unassembled WGS sequence"/>
</dbReference>
<dbReference type="EMBL" id="BMAW01120385">
    <property type="protein sequence ID" value="GFT89000.1"/>
    <property type="molecule type" value="Genomic_DNA"/>
</dbReference>
<protein>
    <submittedName>
        <fullName evidence="1">Uncharacterized protein</fullName>
    </submittedName>
</protein>
<accession>A0A8X6PTT8</accession>
<reference evidence="1" key="1">
    <citation type="submission" date="2020-08" db="EMBL/GenBank/DDBJ databases">
        <title>Multicomponent nature underlies the extraordinary mechanical properties of spider dragline silk.</title>
        <authorList>
            <person name="Kono N."/>
            <person name="Nakamura H."/>
            <person name="Mori M."/>
            <person name="Yoshida Y."/>
            <person name="Ohtoshi R."/>
            <person name="Malay A.D."/>
            <person name="Moran D.A.P."/>
            <person name="Tomita M."/>
            <person name="Numata K."/>
            <person name="Arakawa K."/>
        </authorList>
    </citation>
    <scope>NUCLEOTIDE SEQUENCE</scope>
</reference>
<evidence type="ECO:0000313" key="1">
    <source>
        <dbReference type="EMBL" id="GFT89000.1"/>
    </source>
</evidence>
<gene>
    <name evidence="1" type="ORF">NPIL_483931</name>
</gene>
<comment type="caution">
    <text evidence="1">The sequence shown here is derived from an EMBL/GenBank/DDBJ whole genome shotgun (WGS) entry which is preliminary data.</text>
</comment>
<name>A0A8X6PTT8_NEPPI</name>
<keyword evidence="2" id="KW-1185">Reference proteome</keyword>
<organism evidence="1 2">
    <name type="scientific">Nephila pilipes</name>
    <name type="common">Giant wood spider</name>
    <name type="synonym">Nephila maculata</name>
    <dbReference type="NCBI Taxonomy" id="299642"/>
    <lineage>
        <taxon>Eukaryota</taxon>
        <taxon>Metazoa</taxon>
        <taxon>Ecdysozoa</taxon>
        <taxon>Arthropoda</taxon>
        <taxon>Chelicerata</taxon>
        <taxon>Arachnida</taxon>
        <taxon>Araneae</taxon>
        <taxon>Araneomorphae</taxon>
        <taxon>Entelegynae</taxon>
        <taxon>Araneoidea</taxon>
        <taxon>Nephilidae</taxon>
        <taxon>Nephila</taxon>
    </lineage>
</organism>
<dbReference type="AlphaFoldDB" id="A0A8X6PTT8"/>